<dbReference type="OrthoDB" id="2988973at2"/>
<name>A0A1M4UUB5_9BACL</name>
<proteinExistence type="predicted"/>
<dbReference type="AlphaFoldDB" id="A0A1M4UUB5"/>
<protein>
    <submittedName>
        <fullName evidence="1">Uncharacterized protein</fullName>
    </submittedName>
</protein>
<organism evidence="1 2">
    <name type="scientific">Seinonella peptonophila</name>
    <dbReference type="NCBI Taxonomy" id="112248"/>
    <lineage>
        <taxon>Bacteria</taxon>
        <taxon>Bacillati</taxon>
        <taxon>Bacillota</taxon>
        <taxon>Bacilli</taxon>
        <taxon>Bacillales</taxon>
        <taxon>Thermoactinomycetaceae</taxon>
        <taxon>Seinonella</taxon>
    </lineage>
</organism>
<sequence>MSRKYYQQLAERVNQRIGRRALTAEKIESIINRARRIRARHGVRALWNYASGLPYELFTEREINLLRQSPEWHAVSYELIDVLIQKGVITPWEAQFMKQYI</sequence>
<dbReference type="EMBL" id="FQVL01000002">
    <property type="protein sequence ID" value="SHE60351.1"/>
    <property type="molecule type" value="Genomic_DNA"/>
</dbReference>
<reference evidence="1 2" key="1">
    <citation type="submission" date="2016-11" db="EMBL/GenBank/DDBJ databases">
        <authorList>
            <person name="Jaros S."/>
            <person name="Januszkiewicz K."/>
            <person name="Wedrychowicz H."/>
        </authorList>
    </citation>
    <scope>NUCLEOTIDE SEQUENCE [LARGE SCALE GENOMIC DNA]</scope>
    <source>
        <strain evidence="1 2">DSM 44666</strain>
    </source>
</reference>
<evidence type="ECO:0000313" key="1">
    <source>
        <dbReference type="EMBL" id="SHE60351.1"/>
    </source>
</evidence>
<accession>A0A1M4UUB5</accession>
<gene>
    <name evidence="1" type="ORF">SAMN05444392_10233</name>
</gene>
<dbReference type="Proteomes" id="UP000184476">
    <property type="component" value="Unassembled WGS sequence"/>
</dbReference>
<dbReference type="RefSeq" id="WP_073152998.1">
    <property type="nucleotide sequence ID" value="NZ_FQVL01000002.1"/>
</dbReference>
<evidence type="ECO:0000313" key="2">
    <source>
        <dbReference type="Proteomes" id="UP000184476"/>
    </source>
</evidence>
<keyword evidence="2" id="KW-1185">Reference proteome</keyword>